<evidence type="ECO:0000313" key="3">
    <source>
        <dbReference type="Proteomes" id="UP000290545"/>
    </source>
</evidence>
<evidence type="ECO:0000256" key="1">
    <source>
        <dbReference type="SAM" id="Phobius"/>
    </source>
</evidence>
<keyword evidence="1" id="KW-1133">Transmembrane helix</keyword>
<feature type="transmembrane region" description="Helical" evidence="1">
    <location>
        <begin position="89"/>
        <end position="107"/>
    </location>
</feature>
<dbReference type="InterPro" id="IPR007165">
    <property type="entry name" value="Phage_holin_4_2"/>
</dbReference>
<keyword evidence="1" id="KW-0812">Transmembrane</keyword>
<accession>A0A4Q1D5P9</accession>
<proteinExistence type="predicted"/>
<name>A0A4Q1D5P9_9BACT</name>
<dbReference type="Pfam" id="PF04020">
    <property type="entry name" value="Phage_holin_4_2"/>
    <property type="match status" value="1"/>
</dbReference>
<dbReference type="Proteomes" id="UP000290545">
    <property type="component" value="Unassembled WGS sequence"/>
</dbReference>
<dbReference type="OrthoDB" id="6402664at2"/>
<protein>
    <submittedName>
        <fullName evidence="2">Phage holin family protein</fullName>
    </submittedName>
</protein>
<comment type="caution">
    <text evidence="2">The sequence shown here is derived from an EMBL/GenBank/DDBJ whole genome shotgun (WGS) entry which is preliminary data.</text>
</comment>
<feature type="transmembrane region" description="Helical" evidence="1">
    <location>
        <begin position="33"/>
        <end position="51"/>
    </location>
</feature>
<organism evidence="2 3">
    <name type="scientific">Filimonas effusa</name>
    <dbReference type="NCBI Taxonomy" id="2508721"/>
    <lineage>
        <taxon>Bacteria</taxon>
        <taxon>Pseudomonadati</taxon>
        <taxon>Bacteroidota</taxon>
        <taxon>Chitinophagia</taxon>
        <taxon>Chitinophagales</taxon>
        <taxon>Chitinophagaceae</taxon>
        <taxon>Filimonas</taxon>
    </lineage>
</organism>
<evidence type="ECO:0000313" key="2">
    <source>
        <dbReference type="EMBL" id="RXK83840.1"/>
    </source>
</evidence>
<dbReference type="PANTHER" id="PTHR37309:SF1">
    <property type="entry name" value="SLR0284 PROTEIN"/>
    <property type="match status" value="1"/>
</dbReference>
<sequence>MGKFIGKILVTALAALIVSYIIPDTNIDSGTTAIIVALVLALLNGFVKPILIVLTIPITILTMGLFLLVINILIVKWTSYIVPGFVVNSWWAALLFSLLLSFVTYLIESLINRTQAGADE</sequence>
<dbReference type="PANTHER" id="PTHR37309">
    <property type="entry name" value="SLR0284 PROTEIN"/>
    <property type="match status" value="1"/>
</dbReference>
<feature type="transmembrane region" description="Helical" evidence="1">
    <location>
        <begin position="58"/>
        <end position="77"/>
    </location>
</feature>
<dbReference type="AlphaFoldDB" id="A0A4Q1D5P9"/>
<dbReference type="RefSeq" id="WP_129004892.1">
    <property type="nucleotide sequence ID" value="NZ_SDHZ01000002.1"/>
</dbReference>
<reference evidence="2 3" key="1">
    <citation type="submission" date="2019-01" db="EMBL/GenBank/DDBJ databases">
        <title>Filimonas sp. strain TTM-71.</title>
        <authorList>
            <person name="Chen W.-M."/>
        </authorList>
    </citation>
    <scope>NUCLEOTIDE SEQUENCE [LARGE SCALE GENOMIC DNA]</scope>
    <source>
        <strain evidence="2 3">TTM-71</strain>
    </source>
</reference>
<keyword evidence="3" id="KW-1185">Reference proteome</keyword>
<gene>
    <name evidence="2" type="ORF">ESB13_17370</name>
</gene>
<keyword evidence="1" id="KW-0472">Membrane</keyword>
<dbReference type="EMBL" id="SDHZ01000002">
    <property type="protein sequence ID" value="RXK83840.1"/>
    <property type="molecule type" value="Genomic_DNA"/>
</dbReference>